<reference evidence="5 6" key="1">
    <citation type="submission" date="2016-05" db="EMBL/GenBank/DDBJ databases">
        <authorList>
            <person name="Naeem Raeece"/>
        </authorList>
    </citation>
    <scope>NUCLEOTIDE SEQUENCE [LARGE SCALE GENOMIC DNA]</scope>
</reference>
<evidence type="ECO:0000313" key="3">
    <source>
        <dbReference type="EMBL" id="SBT34772.1"/>
    </source>
</evidence>
<keyword evidence="2" id="KW-1133">Transmembrane helix</keyword>
<feature type="transmembrane region" description="Helical" evidence="2">
    <location>
        <begin position="145"/>
        <end position="164"/>
    </location>
</feature>
<evidence type="ECO:0000256" key="1">
    <source>
        <dbReference type="SAM" id="MobiDB-lite"/>
    </source>
</evidence>
<sequence length="282" mass="32723">MKINNKKSKNFPEKCKKFSAQQPNDENNILCVKGYEICKDVTTKLKKFKHDVVQDNFQFKLFSLPLNLYYNDFTSKFPVLIGLNQLFILILLFVHISFARANASNPSQNLNESGESSISFLSNPGGYLISHLECVMKGDQTCLQLTFLIIFLVGAVLSALGVMFKCLCKCCTRCFSKKKVQVDYHEKFEQMQQEQEVLRKALMEEQYFDTDKMGLGDKKDKDDRDDKNNKCDKYDKNYKDNKEDKYDKNNKNNNNSANGTREPQMIRTRSETFNIGYQESQQ</sequence>
<reference evidence="4" key="2">
    <citation type="submission" date="2016-05" db="EMBL/GenBank/DDBJ databases">
        <authorList>
            <person name="Lavstsen T."/>
            <person name="Jespersen J.S."/>
        </authorList>
    </citation>
    <scope>NUCLEOTIDE SEQUENCE [LARGE SCALE GENOMIC DNA]</scope>
</reference>
<protein>
    <recommendedName>
        <fullName evidence="7">PIR Superfamily Protein</fullName>
    </recommendedName>
</protein>
<dbReference type="EMBL" id="FLRE01000095">
    <property type="protein sequence ID" value="SBT35199.1"/>
    <property type="molecule type" value="Genomic_DNA"/>
</dbReference>
<evidence type="ECO:0000313" key="6">
    <source>
        <dbReference type="Proteomes" id="UP000078555"/>
    </source>
</evidence>
<keyword evidence="2" id="KW-0472">Membrane</keyword>
<dbReference type="AlphaFoldDB" id="A0A1A8YUJ9"/>
<feature type="compositionally biased region" description="Basic and acidic residues" evidence="1">
    <location>
        <begin position="213"/>
        <end position="250"/>
    </location>
</feature>
<evidence type="ECO:0000256" key="2">
    <source>
        <dbReference type="SAM" id="Phobius"/>
    </source>
</evidence>
<gene>
    <name evidence="3" type="ORF">POVWA1_023880</name>
    <name evidence="4" type="ORF">POVWA2_023770</name>
</gene>
<accession>A0A1A8YUJ9</accession>
<keyword evidence="6" id="KW-1185">Reference proteome</keyword>
<evidence type="ECO:0008006" key="7">
    <source>
        <dbReference type="Google" id="ProtNLM"/>
    </source>
</evidence>
<feature type="compositionally biased region" description="Polar residues" evidence="1">
    <location>
        <begin position="271"/>
        <end position="282"/>
    </location>
</feature>
<feature type="transmembrane region" description="Helical" evidence="2">
    <location>
        <begin position="77"/>
        <end position="98"/>
    </location>
</feature>
<name>A0A1A8YUJ9_PLAOA</name>
<organism evidence="4 5">
    <name type="scientific">Plasmodium ovale wallikeri</name>
    <dbReference type="NCBI Taxonomy" id="864142"/>
    <lineage>
        <taxon>Eukaryota</taxon>
        <taxon>Sar</taxon>
        <taxon>Alveolata</taxon>
        <taxon>Apicomplexa</taxon>
        <taxon>Aconoidasida</taxon>
        <taxon>Haemosporida</taxon>
        <taxon>Plasmodiidae</taxon>
        <taxon>Plasmodium</taxon>
        <taxon>Plasmodium (Plasmodium)</taxon>
    </lineage>
</organism>
<feature type="region of interest" description="Disordered" evidence="1">
    <location>
        <begin position="213"/>
        <end position="282"/>
    </location>
</feature>
<keyword evidence="2" id="KW-0812">Transmembrane</keyword>
<evidence type="ECO:0000313" key="4">
    <source>
        <dbReference type="EMBL" id="SBT35199.1"/>
    </source>
</evidence>
<dbReference type="Proteomes" id="UP000078555">
    <property type="component" value="Unassembled WGS sequence"/>
</dbReference>
<proteinExistence type="predicted"/>
<evidence type="ECO:0000313" key="5">
    <source>
        <dbReference type="Proteomes" id="UP000078550"/>
    </source>
</evidence>
<dbReference type="EMBL" id="FLRD01000074">
    <property type="protein sequence ID" value="SBT34772.1"/>
    <property type="molecule type" value="Genomic_DNA"/>
</dbReference>
<dbReference type="Proteomes" id="UP000078550">
    <property type="component" value="Unassembled WGS sequence"/>
</dbReference>